<dbReference type="Gene3D" id="2.60.40.2470">
    <property type="entry name" value="SoxY domain"/>
    <property type="match status" value="1"/>
</dbReference>
<feature type="compositionally biased region" description="Polar residues" evidence="1">
    <location>
        <begin position="257"/>
        <end position="266"/>
    </location>
</feature>
<feature type="chain" id="PRO_5042481416" evidence="2">
    <location>
        <begin position="22"/>
        <end position="272"/>
    </location>
</feature>
<dbReference type="InterPro" id="IPR032711">
    <property type="entry name" value="SoxY"/>
</dbReference>
<evidence type="ECO:0000313" key="6">
    <source>
        <dbReference type="Proteomes" id="UP001223420"/>
    </source>
</evidence>
<dbReference type="NCBIfam" id="TIGR04557">
    <property type="entry name" value="fuse_rel_SoxYZ"/>
    <property type="match status" value="1"/>
</dbReference>
<comment type="caution">
    <text evidence="5">The sequence shown here is derived from an EMBL/GenBank/DDBJ whole genome shotgun (WGS) entry which is preliminary data.</text>
</comment>
<dbReference type="InterPro" id="IPR013783">
    <property type="entry name" value="Ig-like_fold"/>
</dbReference>
<reference evidence="5" key="1">
    <citation type="submission" date="2023-07" db="EMBL/GenBank/DDBJ databases">
        <title>Genomic Encyclopedia of Type Strains, Phase IV (KMG-IV): sequencing the most valuable type-strain genomes for metagenomic binning, comparative biology and taxonomic classification.</title>
        <authorList>
            <person name="Goeker M."/>
        </authorList>
    </citation>
    <scope>NUCLEOTIDE SEQUENCE</scope>
    <source>
        <strain evidence="5">DSM 19569</strain>
    </source>
</reference>
<name>A0AAJ1WXQ5_9HYPH</name>
<evidence type="ECO:0000313" key="5">
    <source>
        <dbReference type="EMBL" id="MDQ0543493.1"/>
    </source>
</evidence>
<dbReference type="InterPro" id="IPR014756">
    <property type="entry name" value="Ig_E-set"/>
</dbReference>
<gene>
    <name evidence="5" type="ORF">QO001_002419</name>
</gene>
<sequence length="272" mass="29172">MTLKTAHAAALALILATTALAGPVRAAGASDTEQERAARWQEIAKSIFGDRTIEKTDSLVKIDAPARALDAALVPITLTMPQGDQIKAVSLVIDDNPAPYAARFEFGPAADPAELKLRVRVNNYTDMHAVVETQDGKLYEAKQFVKASGGCSAPMGMSDEEAMKGMGDMRMKFAETQPGKPVEATLMIRHPNFSGMQMNQVTRDYTPARYIDKLTVSAGDKKVFTMTGDISIASNPVINFAFKPDGKPLQVAASDNAGGSWQHSFTPPSPTN</sequence>
<dbReference type="Proteomes" id="UP001223420">
    <property type="component" value="Unassembled WGS sequence"/>
</dbReference>
<feature type="signal peptide" evidence="2">
    <location>
        <begin position="1"/>
        <end position="21"/>
    </location>
</feature>
<dbReference type="Pfam" id="PF13501">
    <property type="entry name" value="SoxY"/>
    <property type="match status" value="1"/>
</dbReference>
<dbReference type="SUPFAM" id="SSF81296">
    <property type="entry name" value="E set domains"/>
    <property type="match status" value="1"/>
</dbReference>
<dbReference type="GeneID" id="90831184"/>
<protein>
    <submittedName>
        <fullName evidence="5">Sulfur-oxidizing protein SoxY</fullName>
    </submittedName>
</protein>
<evidence type="ECO:0000259" key="3">
    <source>
        <dbReference type="Pfam" id="PF08770"/>
    </source>
</evidence>
<accession>A0AAJ1WXQ5</accession>
<dbReference type="Pfam" id="PF08770">
    <property type="entry name" value="SoxZ"/>
    <property type="match status" value="1"/>
</dbReference>
<evidence type="ECO:0000256" key="2">
    <source>
        <dbReference type="SAM" id="SignalP"/>
    </source>
</evidence>
<dbReference type="InterPro" id="IPR030831">
    <property type="entry name" value="Fuse-rel_SoxYZ"/>
</dbReference>
<proteinExistence type="predicted"/>
<dbReference type="RefSeq" id="WP_091859347.1">
    <property type="nucleotide sequence ID" value="NZ_FOQW01000004.1"/>
</dbReference>
<dbReference type="AlphaFoldDB" id="A0AAJ1WXQ5"/>
<evidence type="ECO:0000259" key="4">
    <source>
        <dbReference type="Pfam" id="PF13501"/>
    </source>
</evidence>
<dbReference type="EMBL" id="JAUSWL010000003">
    <property type="protein sequence ID" value="MDQ0543493.1"/>
    <property type="molecule type" value="Genomic_DNA"/>
</dbReference>
<feature type="region of interest" description="Disordered" evidence="1">
    <location>
        <begin position="252"/>
        <end position="272"/>
    </location>
</feature>
<dbReference type="InterPro" id="IPR038162">
    <property type="entry name" value="SoxY_sf"/>
</dbReference>
<feature type="domain" description="Ig-like SoxY" evidence="4">
    <location>
        <begin position="45"/>
        <end position="151"/>
    </location>
</feature>
<keyword evidence="2" id="KW-0732">Signal</keyword>
<evidence type="ECO:0000256" key="1">
    <source>
        <dbReference type="SAM" id="MobiDB-lite"/>
    </source>
</evidence>
<dbReference type="Gene3D" id="2.60.40.10">
    <property type="entry name" value="Immunoglobulins"/>
    <property type="match status" value="1"/>
</dbReference>
<feature type="domain" description="Sulphur oxidation protein SoxZ" evidence="3">
    <location>
        <begin position="173"/>
        <end position="265"/>
    </location>
</feature>
<dbReference type="InterPro" id="IPR014880">
    <property type="entry name" value="SoxZ_dom"/>
</dbReference>
<organism evidence="5 6">
    <name type="scientific">Methylobacterium brachiatum</name>
    <dbReference type="NCBI Taxonomy" id="269660"/>
    <lineage>
        <taxon>Bacteria</taxon>
        <taxon>Pseudomonadati</taxon>
        <taxon>Pseudomonadota</taxon>
        <taxon>Alphaproteobacteria</taxon>
        <taxon>Hyphomicrobiales</taxon>
        <taxon>Methylobacteriaceae</taxon>
        <taxon>Methylobacterium</taxon>
    </lineage>
</organism>